<comment type="caution">
    <text evidence="8">The sequence shown here is derived from an EMBL/GenBank/DDBJ whole genome shotgun (WGS) entry which is preliminary data.</text>
</comment>
<dbReference type="Pfam" id="PF00082">
    <property type="entry name" value="Peptidase_S8"/>
    <property type="match status" value="1"/>
</dbReference>
<dbReference type="OrthoDB" id="206201at2759"/>
<evidence type="ECO:0000256" key="2">
    <source>
        <dbReference type="ARBA" id="ARBA00022670"/>
    </source>
</evidence>
<dbReference type="GO" id="GO:0004252">
    <property type="term" value="F:serine-type endopeptidase activity"/>
    <property type="evidence" value="ECO:0007669"/>
    <property type="project" value="InterPro"/>
</dbReference>
<dbReference type="Proteomes" id="UP000823405">
    <property type="component" value="Unassembled WGS sequence"/>
</dbReference>
<dbReference type="GO" id="GO:0005615">
    <property type="term" value="C:extracellular space"/>
    <property type="evidence" value="ECO:0007669"/>
    <property type="project" value="TreeGrafter"/>
</dbReference>
<sequence>MRITVALSALAAATLVSAGKFHLSTIGQGQSDILPNAYIVEYHEGISRFNAHANLKKHSIDYKVRNEYSIFNGAAISVKSNHDGATLATVPGVKNVWLVHLYSHPTVNPAKNNVNSTESTMSVHHMTGVDAVHKKLKLTGKGVKVGIIDTGIDYKHPAFAAPGATEGCFARYGKNCRIVHVWDFVGDAYTSLNTPVPDADPMDCNGHGTHVAGIVGGNGMNIKTGPKPMIPWIGVDPEVTFGAYRIFGCEGRTGTDIILAAMEMAFNDGMDIINMSLYGGPAFRSNPMAVLGEKLIAHGMNIAGCPGNDGAQGISMVADTALGDSATSVASFDNAHGSHYTVSYAGSKYPYSPSVAWGDNRPIDLPVSATLLPLFDKACVLQDGCETAAYTGLDVKGKVALLFGDLTRCGSIRRGNIAKGLGVAGVLTASTPFGTTLLSDVADLAMASLESRG</sequence>
<feature type="chain" id="PRO_5040326376" description="Peptidase S8/S53 domain-containing protein" evidence="6">
    <location>
        <begin position="19"/>
        <end position="453"/>
    </location>
</feature>
<proteinExistence type="inferred from homology"/>
<keyword evidence="6" id="KW-0732">Signal</keyword>
<keyword evidence="9" id="KW-1185">Reference proteome</keyword>
<dbReference type="Gene3D" id="3.40.50.200">
    <property type="entry name" value="Peptidase S8/S53 domain"/>
    <property type="match status" value="1"/>
</dbReference>
<evidence type="ECO:0000256" key="1">
    <source>
        <dbReference type="ARBA" id="ARBA00011073"/>
    </source>
</evidence>
<dbReference type="InterPro" id="IPR000209">
    <property type="entry name" value="Peptidase_S8/S53_dom"/>
</dbReference>
<dbReference type="AlphaFoldDB" id="A0A9P6RBD6"/>
<dbReference type="InterPro" id="IPR050131">
    <property type="entry name" value="Peptidase_S8_subtilisin-like"/>
</dbReference>
<reference evidence="8" key="1">
    <citation type="journal article" date="2020" name="Fungal Divers.">
        <title>Resolving the Mortierellaceae phylogeny through synthesis of multi-gene phylogenetics and phylogenomics.</title>
        <authorList>
            <person name="Vandepol N."/>
            <person name="Liber J."/>
            <person name="Desiro A."/>
            <person name="Na H."/>
            <person name="Kennedy M."/>
            <person name="Barry K."/>
            <person name="Grigoriev I.V."/>
            <person name="Miller A.N."/>
            <person name="O'Donnell K."/>
            <person name="Stajich J.E."/>
            <person name="Bonito G."/>
        </authorList>
    </citation>
    <scope>NUCLEOTIDE SEQUENCE</scope>
    <source>
        <strain evidence="8">NVP60</strain>
    </source>
</reference>
<evidence type="ECO:0000256" key="4">
    <source>
        <dbReference type="ARBA" id="ARBA00022825"/>
    </source>
</evidence>
<dbReference type="PROSITE" id="PS51892">
    <property type="entry name" value="SUBTILASE"/>
    <property type="match status" value="1"/>
</dbReference>
<keyword evidence="3" id="KW-0378">Hydrolase</keyword>
<dbReference type="InterPro" id="IPR036852">
    <property type="entry name" value="Peptidase_S8/S53_dom_sf"/>
</dbReference>
<dbReference type="EMBL" id="JAAAIN010000456">
    <property type="protein sequence ID" value="KAG0314249.1"/>
    <property type="molecule type" value="Genomic_DNA"/>
</dbReference>
<evidence type="ECO:0000313" key="8">
    <source>
        <dbReference type="EMBL" id="KAG0314249.1"/>
    </source>
</evidence>
<evidence type="ECO:0000256" key="6">
    <source>
        <dbReference type="SAM" id="SignalP"/>
    </source>
</evidence>
<evidence type="ECO:0000256" key="3">
    <source>
        <dbReference type="ARBA" id="ARBA00022801"/>
    </source>
</evidence>
<dbReference type="InterPro" id="IPR015500">
    <property type="entry name" value="Peptidase_S8_subtilisin-rel"/>
</dbReference>
<feature type="domain" description="Peptidase S8/S53" evidence="7">
    <location>
        <begin position="140"/>
        <end position="355"/>
    </location>
</feature>
<dbReference type="PROSITE" id="PS00136">
    <property type="entry name" value="SUBTILASE_ASP"/>
    <property type="match status" value="1"/>
</dbReference>
<comment type="caution">
    <text evidence="5">Lacks conserved residue(s) required for the propagation of feature annotation.</text>
</comment>
<organism evidence="8 9">
    <name type="scientific">Linnemannia gamsii</name>
    <dbReference type="NCBI Taxonomy" id="64522"/>
    <lineage>
        <taxon>Eukaryota</taxon>
        <taxon>Fungi</taxon>
        <taxon>Fungi incertae sedis</taxon>
        <taxon>Mucoromycota</taxon>
        <taxon>Mortierellomycotina</taxon>
        <taxon>Mortierellomycetes</taxon>
        <taxon>Mortierellales</taxon>
        <taxon>Mortierellaceae</taxon>
        <taxon>Linnemannia</taxon>
    </lineage>
</organism>
<protein>
    <recommendedName>
        <fullName evidence="7">Peptidase S8/S53 domain-containing protein</fullName>
    </recommendedName>
</protein>
<gene>
    <name evidence="8" type="ORF">BGZ97_009469</name>
</gene>
<evidence type="ECO:0000313" key="9">
    <source>
        <dbReference type="Proteomes" id="UP000823405"/>
    </source>
</evidence>
<dbReference type="PANTHER" id="PTHR43806">
    <property type="entry name" value="PEPTIDASE S8"/>
    <property type="match status" value="1"/>
</dbReference>
<accession>A0A9P6RBD6</accession>
<dbReference type="PROSITE" id="PS00137">
    <property type="entry name" value="SUBTILASE_HIS"/>
    <property type="match status" value="1"/>
</dbReference>
<dbReference type="InterPro" id="IPR023827">
    <property type="entry name" value="Peptidase_S8_Asp-AS"/>
</dbReference>
<evidence type="ECO:0000256" key="5">
    <source>
        <dbReference type="PROSITE-ProRule" id="PRU01240"/>
    </source>
</evidence>
<dbReference type="PRINTS" id="PR00723">
    <property type="entry name" value="SUBTILISIN"/>
</dbReference>
<comment type="similarity">
    <text evidence="1 5">Belongs to the peptidase S8 family.</text>
</comment>
<dbReference type="SUPFAM" id="SSF52743">
    <property type="entry name" value="Subtilisin-like"/>
    <property type="match status" value="1"/>
</dbReference>
<feature type="signal peptide" evidence="6">
    <location>
        <begin position="1"/>
        <end position="18"/>
    </location>
</feature>
<evidence type="ECO:0000259" key="7">
    <source>
        <dbReference type="Pfam" id="PF00082"/>
    </source>
</evidence>
<dbReference type="GO" id="GO:0006508">
    <property type="term" value="P:proteolysis"/>
    <property type="evidence" value="ECO:0007669"/>
    <property type="project" value="UniProtKB-KW"/>
</dbReference>
<dbReference type="InterPro" id="IPR022398">
    <property type="entry name" value="Peptidase_S8_His-AS"/>
</dbReference>
<dbReference type="PANTHER" id="PTHR43806:SF66">
    <property type="entry name" value="SERIN ENDOPEPTIDASE"/>
    <property type="match status" value="1"/>
</dbReference>
<keyword evidence="4" id="KW-0720">Serine protease</keyword>
<keyword evidence="2" id="KW-0645">Protease</keyword>
<name>A0A9P6RBD6_9FUNG</name>